<name>A0AA37JNF3_9FIRM</name>
<feature type="region of interest" description="Disordered" evidence="1">
    <location>
        <begin position="42"/>
        <end position="64"/>
    </location>
</feature>
<evidence type="ECO:0000313" key="2">
    <source>
        <dbReference type="EMBL" id="GKH04444.1"/>
    </source>
</evidence>
<accession>A0AA37JNF3</accession>
<reference evidence="2" key="1">
    <citation type="submission" date="2022-01" db="EMBL/GenBank/DDBJ databases">
        <title>Novel bile acid biosynthetic pathways are enriched in the microbiome of centenarians.</title>
        <authorList>
            <person name="Sato Y."/>
            <person name="Atarashi K."/>
            <person name="Plichta R.D."/>
            <person name="Arai Y."/>
            <person name="Sasajima S."/>
            <person name="Kearney M.S."/>
            <person name="Suda W."/>
            <person name="Takeshita K."/>
            <person name="Sasaki T."/>
            <person name="Okamoto S."/>
            <person name="Skelly N.A."/>
            <person name="Okamura Y."/>
            <person name="Vlamakis H."/>
            <person name="Li Y."/>
            <person name="Tanoue T."/>
            <person name="Takei H."/>
            <person name="Nittono H."/>
            <person name="Narushima S."/>
            <person name="Irie J."/>
            <person name="Itoh H."/>
            <person name="Moriya K."/>
            <person name="Sugiura Y."/>
            <person name="Suematsu M."/>
            <person name="Moritoki N."/>
            <person name="Shibata S."/>
            <person name="Littman R.D."/>
            <person name="Fischbach A.M."/>
            <person name="Uwamino Y."/>
            <person name="Inoue T."/>
            <person name="Honda A."/>
            <person name="Hattori M."/>
            <person name="Murai T."/>
            <person name="Xavier J.R."/>
            <person name="Hirose N."/>
            <person name="Honda K."/>
        </authorList>
    </citation>
    <scope>NUCLEOTIDE SEQUENCE</scope>
    <source>
        <strain evidence="2">CE91-St55</strain>
    </source>
</reference>
<dbReference type="EMBL" id="BQNJ01000002">
    <property type="protein sequence ID" value="GKH04444.1"/>
    <property type="molecule type" value="Genomic_DNA"/>
</dbReference>
<gene>
    <name evidence="2" type="ORF">CE91St55_64250</name>
</gene>
<comment type="caution">
    <text evidence="2">The sequence shown here is derived from an EMBL/GenBank/DDBJ whole genome shotgun (WGS) entry which is preliminary data.</text>
</comment>
<sequence length="90" mass="9759">MPSDDSSWILSLIVMEQYNGEPGALRGACPVLREDCANLPPKGGKAALSYSTQSNTPVPARPTGSSISMHLAVYQEIDYHRQKGDSHEQT</sequence>
<evidence type="ECO:0000313" key="3">
    <source>
        <dbReference type="Proteomes" id="UP001055091"/>
    </source>
</evidence>
<protein>
    <submittedName>
        <fullName evidence="2">Uncharacterized protein</fullName>
    </submittedName>
</protein>
<proteinExistence type="predicted"/>
<evidence type="ECO:0000256" key="1">
    <source>
        <dbReference type="SAM" id="MobiDB-lite"/>
    </source>
</evidence>
<feature type="compositionally biased region" description="Polar residues" evidence="1">
    <location>
        <begin position="49"/>
        <end position="64"/>
    </location>
</feature>
<dbReference type="AlphaFoldDB" id="A0AA37JNF3"/>
<organism evidence="2 3">
    <name type="scientific">Hungatella hathewayi</name>
    <dbReference type="NCBI Taxonomy" id="154046"/>
    <lineage>
        <taxon>Bacteria</taxon>
        <taxon>Bacillati</taxon>
        <taxon>Bacillota</taxon>
        <taxon>Clostridia</taxon>
        <taxon>Lachnospirales</taxon>
        <taxon>Lachnospiraceae</taxon>
        <taxon>Hungatella</taxon>
    </lineage>
</organism>
<dbReference type="Proteomes" id="UP001055091">
    <property type="component" value="Unassembled WGS sequence"/>
</dbReference>